<accession>A0A1F5KVA0</accession>
<dbReference type="AlphaFoldDB" id="A0A1F5KVA0"/>
<dbReference type="Proteomes" id="UP000178565">
    <property type="component" value="Unassembled WGS sequence"/>
</dbReference>
<gene>
    <name evidence="1" type="ORF">A3B45_05170</name>
</gene>
<name>A0A1F5KVA0_9BACT</name>
<evidence type="ECO:0000313" key="2">
    <source>
        <dbReference type="Proteomes" id="UP000178565"/>
    </source>
</evidence>
<protein>
    <submittedName>
        <fullName evidence="1">Uncharacterized protein</fullName>
    </submittedName>
</protein>
<evidence type="ECO:0000313" key="1">
    <source>
        <dbReference type="EMBL" id="OGE44511.1"/>
    </source>
</evidence>
<dbReference type="STRING" id="1797785.A3B45_05170"/>
<dbReference type="EMBL" id="MFDM01000001">
    <property type="protein sequence ID" value="OGE44511.1"/>
    <property type="molecule type" value="Genomic_DNA"/>
</dbReference>
<organism evidence="1 2">
    <name type="scientific">Candidatus Daviesbacteria bacterium RIFCSPLOWO2_01_FULL_39_12</name>
    <dbReference type="NCBI Taxonomy" id="1797785"/>
    <lineage>
        <taxon>Bacteria</taxon>
        <taxon>Candidatus Daviesiibacteriota</taxon>
    </lineage>
</organism>
<proteinExistence type="predicted"/>
<comment type="caution">
    <text evidence="1">The sequence shown here is derived from an EMBL/GenBank/DDBJ whole genome shotgun (WGS) entry which is preliminary data.</text>
</comment>
<sequence length="79" mass="9016">MEQTFVDNVLPKLGLGAIRNMHNAPLWFTYDREGDTVHVIFEQALKSDKSALDKNDIIVTKRGKKIINMTILNASRLFN</sequence>
<reference evidence="1 2" key="1">
    <citation type="journal article" date="2016" name="Nat. Commun.">
        <title>Thousands of microbial genomes shed light on interconnected biogeochemical processes in an aquifer system.</title>
        <authorList>
            <person name="Anantharaman K."/>
            <person name="Brown C.T."/>
            <person name="Hug L.A."/>
            <person name="Sharon I."/>
            <person name="Castelle C.J."/>
            <person name="Probst A.J."/>
            <person name="Thomas B.C."/>
            <person name="Singh A."/>
            <person name="Wilkins M.J."/>
            <person name="Karaoz U."/>
            <person name="Brodie E.L."/>
            <person name="Williams K.H."/>
            <person name="Hubbard S.S."/>
            <person name="Banfield J.F."/>
        </authorList>
    </citation>
    <scope>NUCLEOTIDE SEQUENCE [LARGE SCALE GENOMIC DNA]</scope>
</reference>